<dbReference type="PANTHER" id="PTHR43685:SF2">
    <property type="entry name" value="GLYCOSYLTRANSFERASE 2-LIKE DOMAIN-CONTAINING PROTEIN"/>
    <property type="match status" value="1"/>
</dbReference>
<comment type="caution">
    <text evidence="2">The sequence shown here is derived from an EMBL/GenBank/DDBJ whole genome shotgun (WGS) entry which is preliminary data.</text>
</comment>
<dbReference type="RefSeq" id="WP_066629659.1">
    <property type="nucleotide sequence ID" value="NZ_DALYTD010000022.1"/>
</dbReference>
<dbReference type="Proteomes" id="UP001272940">
    <property type="component" value="Unassembled WGS sequence"/>
</dbReference>
<dbReference type="InterPro" id="IPR050834">
    <property type="entry name" value="Glycosyltransf_2"/>
</dbReference>
<accession>A0ABU4KTF8</accession>
<dbReference type="CDD" id="cd00761">
    <property type="entry name" value="Glyco_tranf_GTA_type"/>
    <property type="match status" value="1"/>
</dbReference>
<name>A0ABU4KTF8_BREVE</name>
<dbReference type="SUPFAM" id="SSF53448">
    <property type="entry name" value="Nucleotide-diphospho-sugar transferases"/>
    <property type="match status" value="1"/>
</dbReference>
<evidence type="ECO:0000313" key="2">
    <source>
        <dbReference type="EMBL" id="MDX2336166.1"/>
    </source>
</evidence>
<feature type="domain" description="Glycosyltransferase 2-like" evidence="1">
    <location>
        <begin position="15"/>
        <end position="127"/>
    </location>
</feature>
<protein>
    <submittedName>
        <fullName evidence="2">Glycosyltransferase</fullName>
    </submittedName>
</protein>
<proteinExistence type="predicted"/>
<dbReference type="InterPro" id="IPR001173">
    <property type="entry name" value="Glyco_trans_2-like"/>
</dbReference>
<keyword evidence="3" id="KW-1185">Reference proteome</keyword>
<dbReference type="PANTHER" id="PTHR43685">
    <property type="entry name" value="GLYCOSYLTRANSFERASE"/>
    <property type="match status" value="1"/>
</dbReference>
<organism evidence="2 3">
    <name type="scientific">Brevundimonas vesicularis</name>
    <name type="common">Pseudomonas vesicularis</name>
    <dbReference type="NCBI Taxonomy" id="41276"/>
    <lineage>
        <taxon>Bacteria</taxon>
        <taxon>Pseudomonadati</taxon>
        <taxon>Pseudomonadota</taxon>
        <taxon>Alphaproteobacteria</taxon>
        <taxon>Caulobacterales</taxon>
        <taxon>Caulobacteraceae</taxon>
        <taxon>Brevundimonas</taxon>
    </lineage>
</organism>
<dbReference type="Pfam" id="PF00535">
    <property type="entry name" value="Glycos_transf_2"/>
    <property type="match status" value="1"/>
</dbReference>
<evidence type="ECO:0000313" key="3">
    <source>
        <dbReference type="Proteomes" id="UP001272940"/>
    </source>
</evidence>
<sequence>MQTQSDSPRSGSVAVIIAAYNAAATVRLAIESALAQPEAIEVWVIDDASTDETAKLAETCDDGSGRLRVVRQTVNGGPSRARNIALSNTRAAWVCVLDADDVFVPGRLARLLAEADGAEMVADAITRVASIGELTSAQSMPFEGRSGPWVTVPLDVFIDGNVSRPGRHREELGFIKPLMSTPFLRRHRLAYAEPMRLGEDFLLYAQVLAHGGRLRLGPACGYVALTRADSLSGRHSIDDLHILRDCTAQLAKIRSLTPAEHRNIRRHWRDIDNRLQWRRLIDAVKARDFRAALSAFHDPEASLQLVGKLAEQVWLRGRRRLTGSSETAPAGSRTTSPGA</sequence>
<dbReference type="EMBL" id="JAMYEC010000011">
    <property type="protein sequence ID" value="MDX2336166.1"/>
    <property type="molecule type" value="Genomic_DNA"/>
</dbReference>
<dbReference type="Gene3D" id="3.90.550.10">
    <property type="entry name" value="Spore Coat Polysaccharide Biosynthesis Protein SpsA, Chain A"/>
    <property type="match status" value="1"/>
</dbReference>
<dbReference type="InterPro" id="IPR029044">
    <property type="entry name" value="Nucleotide-diphossugar_trans"/>
</dbReference>
<gene>
    <name evidence="2" type="ORF">NJD11_14595</name>
</gene>
<reference evidence="2 3" key="1">
    <citation type="journal article" date="2023" name="FEMS Microbes">
        <title>Whole genomes of deep-sea sponge-associated bacteria exhibit high novel natural product potential.</title>
        <authorList>
            <person name="Hesketh-Best P.J."/>
            <person name="January G.G."/>
            <person name="Koch M.J."/>
            <person name="Warburton P.J."/>
            <person name="Howell K.L."/>
            <person name="Upton M."/>
        </authorList>
    </citation>
    <scope>NUCLEOTIDE SEQUENCE [LARGE SCALE GENOMIC DNA]</scope>
    <source>
        <strain evidence="2 3">PC206-O</strain>
    </source>
</reference>
<evidence type="ECO:0000259" key="1">
    <source>
        <dbReference type="Pfam" id="PF00535"/>
    </source>
</evidence>